<dbReference type="EMBL" id="AMFJ01028775">
    <property type="protein sequence ID" value="EKD44685.1"/>
    <property type="molecule type" value="Genomic_DNA"/>
</dbReference>
<keyword evidence="1" id="KW-1003">Cell membrane</keyword>
<evidence type="ECO:0000313" key="8">
    <source>
        <dbReference type="EMBL" id="EKD44685.1"/>
    </source>
</evidence>
<feature type="transmembrane region" description="Helical" evidence="6">
    <location>
        <begin position="92"/>
        <end position="113"/>
    </location>
</feature>
<feature type="domain" description="POTRA" evidence="7">
    <location>
        <begin position="118"/>
        <end position="183"/>
    </location>
</feature>
<dbReference type="InterPro" id="IPR013685">
    <property type="entry name" value="POTRA_FtsQ_type"/>
</dbReference>
<keyword evidence="6" id="KW-0472">Membrane</keyword>
<dbReference type="AlphaFoldDB" id="K1YP47"/>
<evidence type="ECO:0000256" key="4">
    <source>
        <dbReference type="ARBA" id="ARBA00022989"/>
    </source>
</evidence>
<keyword evidence="5" id="KW-0131">Cell cycle</keyword>
<keyword evidence="2" id="KW-0132">Cell division</keyword>
<comment type="caution">
    <text evidence="8">The sequence shown here is derived from an EMBL/GenBank/DDBJ whole genome shotgun (WGS) entry which is preliminary data.</text>
</comment>
<organism evidence="8">
    <name type="scientific">uncultured bacterium</name>
    <name type="common">gcode 4</name>
    <dbReference type="NCBI Taxonomy" id="1234023"/>
    <lineage>
        <taxon>Bacteria</taxon>
        <taxon>environmental samples</taxon>
    </lineage>
</organism>
<keyword evidence="4 6" id="KW-1133">Transmembrane helix</keyword>
<evidence type="ECO:0000256" key="1">
    <source>
        <dbReference type="ARBA" id="ARBA00022475"/>
    </source>
</evidence>
<name>K1YP47_9BACT</name>
<gene>
    <name evidence="8" type="ORF">ACD_71C00044G0002</name>
</gene>
<protein>
    <recommendedName>
        <fullName evidence="7">POTRA domain-containing protein</fullName>
    </recommendedName>
</protein>
<proteinExistence type="predicted"/>
<reference evidence="8" key="1">
    <citation type="journal article" date="2012" name="Science">
        <title>Fermentation, hydrogen, and sulfur metabolism in multiple uncultivated bacterial phyla.</title>
        <authorList>
            <person name="Wrighton K.C."/>
            <person name="Thomas B.C."/>
            <person name="Sharon I."/>
            <person name="Miller C.S."/>
            <person name="Castelle C.J."/>
            <person name="VerBerkmoes N.C."/>
            <person name="Wilkins M.J."/>
            <person name="Hettich R.L."/>
            <person name="Lipton M.S."/>
            <person name="Williams K.H."/>
            <person name="Long P.E."/>
            <person name="Banfield J.F."/>
        </authorList>
    </citation>
    <scope>NUCLEOTIDE SEQUENCE [LARGE SCALE GENOMIC DNA]</scope>
</reference>
<evidence type="ECO:0000259" key="7">
    <source>
        <dbReference type="Pfam" id="PF08478"/>
    </source>
</evidence>
<evidence type="ECO:0000256" key="6">
    <source>
        <dbReference type="SAM" id="Phobius"/>
    </source>
</evidence>
<accession>K1YP47</accession>
<evidence type="ECO:0000256" key="3">
    <source>
        <dbReference type="ARBA" id="ARBA00022692"/>
    </source>
</evidence>
<sequence length="350" mass="41769">MYKISLMNYPNNMDFTRRLRNSIQRIARYWKNRKFRKETALEKKKRYLFDARKSAEWHPSLFTFFREKKRFYYFNTIINVLDQNKDRFRFSFLLIGTFLIVSSFYILFFSPYFRISPSKVIIERLDSITDINIAYKSIEDIYSTSIFSVKTSEVLESLTALQKNIKHVEISKLFPNGLKIIIESYKPQFFVRFPGSEKSYIITSNGILVYQKVNDTNLYFLDLVDPSFAEMNFIDYKEGVGEEFMPFILASRDIFKTTFPAVNIAKFTYFKSEREIHIALESGLIVLLRTADDYSDQILSLKIYNDKNKDFINSWDMQYIDMRIPGKIFICKDKIPCKNNLKRIYGEYYK</sequence>
<evidence type="ECO:0000256" key="5">
    <source>
        <dbReference type="ARBA" id="ARBA00023306"/>
    </source>
</evidence>
<dbReference type="Pfam" id="PF08478">
    <property type="entry name" value="POTRA_1"/>
    <property type="match status" value="1"/>
</dbReference>
<keyword evidence="3 6" id="KW-0812">Transmembrane</keyword>
<evidence type="ECO:0000256" key="2">
    <source>
        <dbReference type="ARBA" id="ARBA00022618"/>
    </source>
</evidence>